<accession>A0ABC8RPW1</accession>
<comment type="caution">
    <text evidence="3">The sequence shown here is derived from an EMBL/GenBank/DDBJ whole genome shotgun (WGS) entry which is preliminary data.</text>
</comment>
<evidence type="ECO:0000313" key="3">
    <source>
        <dbReference type="EMBL" id="CAK9146605.1"/>
    </source>
</evidence>
<feature type="compositionally biased region" description="Basic and acidic residues" evidence="1">
    <location>
        <begin position="123"/>
        <end position="149"/>
    </location>
</feature>
<evidence type="ECO:0000313" key="4">
    <source>
        <dbReference type="Proteomes" id="UP001642360"/>
    </source>
</evidence>
<organism evidence="3 4">
    <name type="scientific">Ilex paraguariensis</name>
    <name type="common">yerba mate</name>
    <dbReference type="NCBI Taxonomy" id="185542"/>
    <lineage>
        <taxon>Eukaryota</taxon>
        <taxon>Viridiplantae</taxon>
        <taxon>Streptophyta</taxon>
        <taxon>Embryophyta</taxon>
        <taxon>Tracheophyta</taxon>
        <taxon>Spermatophyta</taxon>
        <taxon>Magnoliopsida</taxon>
        <taxon>eudicotyledons</taxon>
        <taxon>Gunneridae</taxon>
        <taxon>Pentapetalae</taxon>
        <taxon>asterids</taxon>
        <taxon>campanulids</taxon>
        <taxon>Aquifoliales</taxon>
        <taxon>Aquifoliaceae</taxon>
        <taxon>Ilex</taxon>
    </lineage>
</organism>
<feature type="compositionally biased region" description="Basic and acidic residues" evidence="1">
    <location>
        <begin position="1"/>
        <end position="15"/>
    </location>
</feature>
<feature type="compositionally biased region" description="Polar residues" evidence="1">
    <location>
        <begin position="16"/>
        <end position="34"/>
    </location>
</feature>
<feature type="compositionally biased region" description="Polar residues" evidence="1">
    <location>
        <begin position="108"/>
        <end position="120"/>
    </location>
</feature>
<proteinExistence type="predicted"/>
<feature type="region of interest" description="Disordered" evidence="1">
    <location>
        <begin position="1"/>
        <end position="36"/>
    </location>
</feature>
<name>A0ABC8RPW1_9AQUA</name>
<feature type="domain" description="AAA+ ATPase" evidence="2">
    <location>
        <begin position="721"/>
        <end position="856"/>
    </location>
</feature>
<sequence>MGNPRLKLEQPDTKRPQSLSTCSSGRRSGDSNSPEFEFWMVRNPSFPQPNLLSADELFADGVLLPLHLLHNQNSDDPPDTNPEPPNSDPPPQKPEPNSEPSSGPELSTSAANLSSNTLSPSKRWKDIFKKTEKKNLPRSNEEREKEKDKKKERKNAGGNGNNGASSAELNINIWPFSRSRSAGNGGTRPKMATGSAASRKVSSAPCSRSNSAGESKSRKWPSSPSRGGVHLGRSSPVWQVRRGPPGGKSSGSEAVIRNAEKGVKKEGNETSRIKTTATAGGGVCVGGAAKPKVLNLNVPMCIGYRHHLSCRSDENSAVGVTAVAGDTGGGQSGGGVSGDGGRGTNLFNLRSLFTKKSSLGQQVARDTHHHCRRDSMASTRRLATTLRTFRTIASRRTLTPPPNGPSRSFEQHIHTYASEGLCQGPPKEFPGLFFVPAILAGLVGIGVLDVAYADADEASAKTPLPPELPTNYVDLEETARRERVRLEELLKSKGMRSGSYPRFTVAVKGPKVTIRFQVPPTCEIPLLIANLVSRLGVKVEERGTGLDMSLRAWDSGVAWQLTLSSPEKQKKTGENLGQSKDTKALEGELYILMFRSLISSDKAEIEFIKQGSFSAEELDALVSLLQLAGQQRTLERRPRGDAARLPSMDKTVASLEAMGIKIYGLNEPNVGYSKTERSWDNIAGYSQQKREIEDTILLALQSPEVYDDIARGTRCKFETNRPRAVLFEGPPGTGKTSCARVIANQAGVPLLYVPLEVVVSKYYGESERLLGKVFSLANELSGGAIVFLDEVDSFATARDSETHEATRRILSVLLRQIDGFEQEKKVVVVAATNRKQDLDPALISRFDSMITFELPDQQTRQEIAAQYAKHLTKAELTDFAMATEEMSGRDIKDVCQQAERHWASKVIRGQANKEDGQVSLPPLQEYIESAINRRRALSVADQIRNPNPLAKKPQFDFI</sequence>
<dbReference type="CDD" id="cd19481">
    <property type="entry name" value="RecA-like_protease"/>
    <property type="match status" value="1"/>
</dbReference>
<dbReference type="AlphaFoldDB" id="A0ABC8RPW1"/>
<dbReference type="PANTHER" id="PTHR35132">
    <property type="entry name" value="SERINE/ARGININE REPETITIVE MATRIX-LIKE PROTEIN"/>
    <property type="match status" value="1"/>
</dbReference>
<feature type="compositionally biased region" description="Low complexity" evidence="1">
    <location>
        <begin position="98"/>
        <end position="107"/>
    </location>
</feature>
<feature type="compositionally biased region" description="Pro residues" evidence="1">
    <location>
        <begin position="79"/>
        <end position="94"/>
    </location>
</feature>
<evidence type="ECO:0000259" key="2">
    <source>
        <dbReference type="SMART" id="SM00382"/>
    </source>
</evidence>
<feature type="compositionally biased region" description="Basic and acidic residues" evidence="1">
    <location>
        <begin position="258"/>
        <end position="272"/>
    </location>
</feature>
<dbReference type="InterPro" id="IPR027417">
    <property type="entry name" value="P-loop_NTPase"/>
</dbReference>
<dbReference type="Gene3D" id="3.40.50.300">
    <property type="entry name" value="P-loop containing nucleotide triphosphate hydrolases"/>
    <property type="match status" value="1"/>
</dbReference>
<gene>
    <name evidence="3" type="ORF">ILEXP_LOCUS14457</name>
</gene>
<dbReference type="SUPFAM" id="SSF52540">
    <property type="entry name" value="P-loop containing nucleoside triphosphate hydrolases"/>
    <property type="match status" value="1"/>
</dbReference>
<dbReference type="PROSITE" id="PS00674">
    <property type="entry name" value="AAA"/>
    <property type="match status" value="1"/>
</dbReference>
<dbReference type="InterPro" id="IPR003960">
    <property type="entry name" value="ATPase_AAA_CS"/>
</dbReference>
<reference evidence="3 4" key="1">
    <citation type="submission" date="2024-02" db="EMBL/GenBank/DDBJ databases">
        <authorList>
            <person name="Vignale AGUSTIN F."/>
            <person name="Sosa J E."/>
            <person name="Modenutti C."/>
        </authorList>
    </citation>
    <scope>NUCLEOTIDE SEQUENCE [LARGE SCALE GENOMIC DNA]</scope>
</reference>
<dbReference type="InterPro" id="IPR003959">
    <property type="entry name" value="ATPase_AAA_core"/>
</dbReference>
<dbReference type="InterPro" id="IPR003593">
    <property type="entry name" value="AAA+_ATPase"/>
</dbReference>
<feature type="compositionally biased region" description="Polar residues" evidence="1">
    <location>
        <begin position="200"/>
        <end position="214"/>
    </location>
</feature>
<protein>
    <recommendedName>
        <fullName evidence="2">AAA+ ATPase domain-containing protein</fullName>
    </recommendedName>
</protein>
<keyword evidence="4" id="KW-1185">Reference proteome</keyword>
<dbReference type="Proteomes" id="UP001642360">
    <property type="component" value="Unassembled WGS sequence"/>
</dbReference>
<evidence type="ECO:0000256" key="1">
    <source>
        <dbReference type="SAM" id="MobiDB-lite"/>
    </source>
</evidence>
<feature type="region of interest" description="Disordered" evidence="1">
    <location>
        <begin position="68"/>
        <end position="273"/>
    </location>
</feature>
<dbReference type="Pfam" id="PF00004">
    <property type="entry name" value="AAA"/>
    <property type="match status" value="1"/>
</dbReference>
<dbReference type="PANTHER" id="PTHR35132:SF1">
    <property type="entry name" value="SERINE_ARGININE REPETITIVE MATRIX-LIKE PROTEIN"/>
    <property type="match status" value="1"/>
</dbReference>
<dbReference type="SMART" id="SM00382">
    <property type="entry name" value="AAA"/>
    <property type="match status" value="1"/>
</dbReference>
<dbReference type="EMBL" id="CAUOFW020001594">
    <property type="protein sequence ID" value="CAK9146605.1"/>
    <property type="molecule type" value="Genomic_DNA"/>
</dbReference>
<dbReference type="Gene3D" id="1.10.8.60">
    <property type="match status" value="1"/>
</dbReference>